<organism evidence="7 8">
    <name type="scientific">Arthrobacter alpinus</name>
    <dbReference type="NCBI Taxonomy" id="656366"/>
    <lineage>
        <taxon>Bacteria</taxon>
        <taxon>Bacillati</taxon>
        <taxon>Actinomycetota</taxon>
        <taxon>Actinomycetes</taxon>
        <taxon>Micrococcales</taxon>
        <taxon>Micrococcaceae</taxon>
        <taxon>Arthrobacter</taxon>
    </lineage>
</organism>
<proteinExistence type="predicted"/>
<dbReference type="OrthoDB" id="5172636at2"/>
<evidence type="ECO:0000313" key="7">
    <source>
        <dbReference type="EMBL" id="ALO68595.1"/>
    </source>
</evidence>
<dbReference type="GO" id="GO:0006107">
    <property type="term" value="P:oxaloacetate metabolic process"/>
    <property type="evidence" value="ECO:0007669"/>
    <property type="project" value="TreeGrafter"/>
</dbReference>
<evidence type="ECO:0000256" key="3">
    <source>
        <dbReference type="ARBA" id="ARBA00022842"/>
    </source>
</evidence>
<dbReference type="Pfam" id="PF03328">
    <property type="entry name" value="HpcH_HpaI"/>
    <property type="match status" value="1"/>
</dbReference>
<evidence type="ECO:0000256" key="5">
    <source>
        <dbReference type="PIRSR" id="PIRSR015582-2"/>
    </source>
</evidence>
<reference evidence="8" key="1">
    <citation type="submission" date="2015-11" db="EMBL/GenBank/DDBJ databases">
        <authorList>
            <person name="Kumar R."/>
            <person name="Singh D."/>
            <person name="Swarnkar M.K."/>
            <person name="Singh A.K."/>
            <person name="Kumar S."/>
        </authorList>
    </citation>
    <scope>NUCLEOTIDE SEQUENCE [LARGE SCALE GENOMIC DNA]</scope>
    <source>
        <strain evidence="8">ERGS4:06</strain>
    </source>
</reference>
<dbReference type="PANTHER" id="PTHR32308">
    <property type="entry name" value="LYASE BETA SUBUNIT, PUTATIVE (AFU_ORTHOLOGUE AFUA_4G13030)-RELATED"/>
    <property type="match status" value="1"/>
</dbReference>
<accession>A0A0S2M496</accession>
<dbReference type="Gene3D" id="3.20.20.60">
    <property type="entry name" value="Phosphoenolpyruvate-binding domains"/>
    <property type="match status" value="1"/>
</dbReference>
<dbReference type="GO" id="GO:0000287">
    <property type="term" value="F:magnesium ion binding"/>
    <property type="evidence" value="ECO:0007669"/>
    <property type="project" value="TreeGrafter"/>
</dbReference>
<dbReference type="InterPro" id="IPR011206">
    <property type="entry name" value="Citrate_lyase_beta/mcl1/mcl2"/>
</dbReference>
<dbReference type="InterPro" id="IPR005000">
    <property type="entry name" value="Aldolase/citrate-lyase_domain"/>
</dbReference>
<dbReference type="PIRSF" id="PIRSF015582">
    <property type="entry name" value="Cit_lyase_B"/>
    <property type="match status" value="1"/>
</dbReference>
<keyword evidence="3 5" id="KW-0460">Magnesium</keyword>
<dbReference type="GO" id="GO:0016829">
    <property type="term" value="F:lyase activity"/>
    <property type="evidence" value="ECO:0007669"/>
    <property type="project" value="UniProtKB-KW"/>
</dbReference>
<dbReference type="InterPro" id="IPR040442">
    <property type="entry name" value="Pyrv_kinase-like_dom_sf"/>
</dbReference>
<dbReference type="AlphaFoldDB" id="A0A0S2M496"/>
<evidence type="ECO:0000256" key="1">
    <source>
        <dbReference type="ARBA" id="ARBA00001946"/>
    </source>
</evidence>
<evidence type="ECO:0000256" key="4">
    <source>
        <dbReference type="PIRSR" id="PIRSR015582-1"/>
    </source>
</evidence>
<dbReference type="RefSeq" id="WP_062293815.1">
    <property type="nucleotide sequence ID" value="NZ_CP013200.1"/>
</dbReference>
<dbReference type="EMBL" id="CP013200">
    <property type="protein sequence ID" value="ALO68595.1"/>
    <property type="molecule type" value="Genomic_DNA"/>
</dbReference>
<feature type="binding site" evidence="4">
    <location>
        <position position="107"/>
    </location>
    <ligand>
        <name>substrate</name>
    </ligand>
</feature>
<dbReference type="SUPFAM" id="SSF51621">
    <property type="entry name" value="Phosphoenolpyruvate/pyruvate domain"/>
    <property type="match status" value="1"/>
</dbReference>
<evidence type="ECO:0000313" key="8">
    <source>
        <dbReference type="Proteomes" id="UP000059574"/>
    </source>
</evidence>
<keyword evidence="7" id="KW-0456">Lyase</keyword>
<feature type="binding site" evidence="4">
    <location>
        <position position="59"/>
    </location>
    <ligand>
        <name>substrate</name>
    </ligand>
</feature>
<evidence type="ECO:0000259" key="6">
    <source>
        <dbReference type="Pfam" id="PF03328"/>
    </source>
</evidence>
<dbReference type="Proteomes" id="UP000059574">
    <property type="component" value="Chromosome"/>
</dbReference>
<gene>
    <name evidence="7" type="ORF">AS189_15305</name>
</gene>
<dbReference type="PANTHER" id="PTHR32308:SF10">
    <property type="entry name" value="CITRATE LYASE SUBUNIT BETA"/>
    <property type="match status" value="1"/>
</dbReference>
<protein>
    <submittedName>
        <fullName evidence="7">Citrate lyase</fullName>
    </submittedName>
</protein>
<reference evidence="7 8" key="2">
    <citation type="journal article" date="2016" name="J. Biotechnol.">
        <title>Complete genome sequence of Arthrobacter alpinus ERGS4:06, a yellow pigmented bacterium tolerant to cold and radiations isolated from Sikkim Himalaya.</title>
        <authorList>
            <person name="Kumar R."/>
            <person name="Singh D."/>
            <person name="Swarnkar M.K."/>
            <person name="Singh A.K."/>
            <person name="Kumar S."/>
        </authorList>
    </citation>
    <scope>NUCLEOTIDE SEQUENCE [LARGE SCALE GENOMIC DNA]</scope>
    <source>
        <strain evidence="7 8">ERGS4:06</strain>
    </source>
</reference>
<name>A0A0S2M496_9MICC</name>
<evidence type="ECO:0000256" key="2">
    <source>
        <dbReference type="ARBA" id="ARBA00022723"/>
    </source>
</evidence>
<feature type="domain" description="HpcH/HpaI aldolase/citrate lyase" evidence="6">
    <location>
        <begin position="5"/>
        <end position="210"/>
    </location>
</feature>
<sequence>MGPALLFAPADRPERFAKAAERSDAVIIDLEDAVAPEAKAAARANMAACTLDPATTMVRINALDTADAALDLAALARSPFRTIMVAKAFDLGAIVRLSEYAVVVLCETAAGIIAAEELAKLPNVVGLMWGAEDLVASLGGTSSRFTTGARAGQYRAVALQARSQLLLAAGAAGKVAIDSIYADFADLDGLAEESEDAVASGFGAKACIHPSQVAVVRDAYRPSEASVAAAQELLAAADAAGTGVFAFKGQMVDGPILLHARQTLRRATP</sequence>
<keyword evidence="2 5" id="KW-0479">Metal-binding</keyword>
<feature type="binding site" evidence="5">
    <location>
        <position position="133"/>
    </location>
    <ligand>
        <name>Mg(2+)</name>
        <dbReference type="ChEBI" id="CHEBI:18420"/>
    </ligand>
</feature>
<comment type="cofactor">
    <cofactor evidence="1">
        <name>Mg(2+)</name>
        <dbReference type="ChEBI" id="CHEBI:18420"/>
    </cofactor>
</comment>
<dbReference type="InterPro" id="IPR015813">
    <property type="entry name" value="Pyrv/PenolPyrv_kinase-like_dom"/>
</dbReference>
<feature type="binding site" evidence="5">
    <location>
        <position position="107"/>
    </location>
    <ligand>
        <name>Mg(2+)</name>
        <dbReference type="ChEBI" id="CHEBI:18420"/>
    </ligand>
</feature>